<dbReference type="Pfam" id="PF12704">
    <property type="entry name" value="MacB_PCD"/>
    <property type="match status" value="1"/>
</dbReference>
<sequence length="881" mass="91575">MLSVTIQLMKRSARMLIPAGIAILIGTLFICSTFLFGNTLDYSMRRQMTASFGDANYVVNAGDADDIYSSRTVDDFKLDKLTAIDGIDGARVYAAASLQVSNDSGKHSTTATIPTASNAAVMPMSLTQGRWPNTNGEIAIPEDMAKRLDVTVGDTVRVDNSAMFGSSELASTLNEKVVGLTRDDNGAFSGYGGASAMGHDDFAVMDGYKDQGFGAVPAYAVYLRVNAPQGSDDKAVLDQVRRLLPHKLTVLSVNEYADKQMESMSHDGTSIITTFLLAFGTLAMFVAALVIGNTFQVLVAQRRRTLALLRTIGAQKGQLYRSVIAEAAILGFLASALGVTAAFGLMGVVHATGANLNGLVFAVIPSPEAFWAPIAFGMIVTMIAAIGSARSATRVTPLEALRPMELVDAKRSGVLRIVGSLLLTACGLAFIGVALWQNHVAVTGGHPIIDNSSAPLLMAMGGIALTFLGLLLAAVRWLPWMLSGLGSIVAHAGPSATVAAANIRKNPRRVAATGAALLIGVTLVSCIGTGAASAKATMADALDSRYSVDLVVSGTGLDADTAGKIAKVDGVKAAEPVRTAMAQWNDGTNGNGGKGHDVTVQVAALSESQRNAVLNASSGMHAIDRNGIEMMSKMGDSDNPIKDGSAVTVRFGTFGSDGDFTTVGERTLTAHKSSFGVSSDYVGTALVDPTVLDAAMGGNTDTQIWVKSDGTTSAADLFAAVKDAVSTQTGVTVTGSIAERVQWEQMVDMLMMILVALLAVAVLIALIGVANTLSLSVIERTRESATLRAIGMTRGQLRRSLAVEALLISLGSGVVGIILGMLFGWLGSTMVFAEYGTVQYPIEWGTALAVLGVAAVAALVASVAPARRAVRTPPVVALAEA</sequence>
<dbReference type="InterPro" id="IPR050250">
    <property type="entry name" value="Macrolide_Exporter_MacB"/>
</dbReference>
<feature type="transmembrane region" description="Helical" evidence="7">
    <location>
        <begin position="369"/>
        <end position="392"/>
    </location>
</feature>
<evidence type="ECO:0000256" key="6">
    <source>
        <dbReference type="ARBA" id="ARBA00038076"/>
    </source>
</evidence>
<evidence type="ECO:0000256" key="4">
    <source>
        <dbReference type="ARBA" id="ARBA00022989"/>
    </source>
</evidence>
<protein>
    <submittedName>
        <fullName evidence="10">FtsX-like permease family</fullName>
    </submittedName>
</protein>
<feature type="transmembrane region" description="Helical" evidence="7">
    <location>
        <begin position="275"/>
        <end position="299"/>
    </location>
</feature>
<comment type="subcellular location">
    <subcellularLocation>
        <location evidence="1">Cell membrane</location>
        <topology evidence="1">Multi-pass membrane protein</topology>
    </subcellularLocation>
</comment>
<proteinExistence type="inferred from homology"/>
<organism evidence="10 11">
    <name type="scientific">Bifidobacterium callimiconis</name>
    <dbReference type="NCBI Taxonomy" id="2306973"/>
    <lineage>
        <taxon>Bacteria</taxon>
        <taxon>Bacillati</taxon>
        <taxon>Actinomycetota</taxon>
        <taxon>Actinomycetes</taxon>
        <taxon>Bifidobacteriales</taxon>
        <taxon>Bifidobacteriaceae</taxon>
        <taxon>Bifidobacterium</taxon>
    </lineage>
</organism>
<dbReference type="EMBL" id="QXGJ01000001">
    <property type="protein sequence ID" value="RSX52696.1"/>
    <property type="molecule type" value="Genomic_DNA"/>
</dbReference>
<evidence type="ECO:0000256" key="2">
    <source>
        <dbReference type="ARBA" id="ARBA00022475"/>
    </source>
</evidence>
<feature type="domain" description="ABC3 transporter permease C-terminal" evidence="8">
    <location>
        <begin position="278"/>
        <end position="396"/>
    </location>
</feature>
<feature type="transmembrane region" description="Helical" evidence="7">
    <location>
        <begin position="801"/>
        <end position="826"/>
    </location>
</feature>
<accession>A0A430FIM9</accession>
<dbReference type="PANTHER" id="PTHR30572">
    <property type="entry name" value="MEMBRANE COMPONENT OF TRANSPORTER-RELATED"/>
    <property type="match status" value="1"/>
</dbReference>
<evidence type="ECO:0000259" key="9">
    <source>
        <dbReference type="Pfam" id="PF12704"/>
    </source>
</evidence>
<dbReference type="Pfam" id="PF02687">
    <property type="entry name" value="FtsX"/>
    <property type="match status" value="2"/>
</dbReference>
<keyword evidence="3 7" id="KW-0812">Transmembrane</keyword>
<gene>
    <name evidence="10" type="ORF">D2E23_0424</name>
</gene>
<keyword evidence="4 7" id="KW-1133">Transmembrane helix</keyword>
<feature type="transmembrane region" description="Helical" evidence="7">
    <location>
        <begin position="510"/>
        <end position="532"/>
    </location>
</feature>
<dbReference type="InterPro" id="IPR003838">
    <property type="entry name" value="ABC3_permease_C"/>
</dbReference>
<name>A0A430FIM9_9BIFI</name>
<feature type="transmembrane region" description="Helical" evidence="7">
    <location>
        <begin position="846"/>
        <end position="864"/>
    </location>
</feature>
<dbReference type="AlphaFoldDB" id="A0A430FIM9"/>
<comment type="caution">
    <text evidence="10">The sequence shown here is derived from an EMBL/GenBank/DDBJ whole genome shotgun (WGS) entry which is preliminary data.</text>
</comment>
<dbReference type="GO" id="GO:0005886">
    <property type="term" value="C:plasma membrane"/>
    <property type="evidence" value="ECO:0007669"/>
    <property type="project" value="UniProtKB-SubCell"/>
</dbReference>
<dbReference type="PANTHER" id="PTHR30572:SF4">
    <property type="entry name" value="ABC TRANSPORTER PERMEASE YTRF"/>
    <property type="match status" value="1"/>
</dbReference>
<evidence type="ECO:0000256" key="1">
    <source>
        <dbReference type="ARBA" id="ARBA00004651"/>
    </source>
</evidence>
<dbReference type="Proteomes" id="UP000288607">
    <property type="component" value="Unassembled WGS sequence"/>
</dbReference>
<reference evidence="10 11" key="1">
    <citation type="submission" date="2018-09" db="EMBL/GenBank/DDBJ databases">
        <title>Characterization of the phylogenetic diversity of five novel species belonging to the genus Bifidobacterium.</title>
        <authorList>
            <person name="Lugli G.A."/>
            <person name="Duranti S."/>
            <person name="Milani C."/>
        </authorList>
    </citation>
    <scope>NUCLEOTIDE SEQUENCE [LARGE SCALE GENOMIC DNA]</scope>
    <source>
        <strain evidence="10 11">2028B</strain>
    </source>
</reference>
<feature type="transmembrane region" description="Helical" evidence="7">
    <location>
        <begin position="749"/>
        <end position="778"/>
    </location>
</feature>
<keyword evidence="5 7" id="KW-0472">Membrane</keyword>
<evidence type="ECO:0000256" key="7">
    <source>
        <dbReference type="SAM" id="Phobius"/>
    </source>
</evidence>
<feature type="domain" description="MacB-like periplasmic core" evidence="9">
    <location>
        <begin position="21"/>
        <end position="242"/>
    </location>
</feature>
<evidence type="ECO:0000259" key="8">
    <source>
        <dbReference type="Pfam" id="PF02687"/>
    </source>
</evidence>
<feature type="domain" description="ABC3 transporter permease C-terminal" evidence="8">
    <location>
        <begin position="756"/>
        <end position="874"/>
    </location>
</feature>
<feature type="transmembrane region" description="Helical" evidence="7">
    <location>
        <begin position="16"/>
        <end position="37"/>
    </location>
</feature>
<evidence type="ECO:0000256" key="5">
    <source>
        <dbReference type="ARBA" id="ARBA00023136"/>
    </source>
</evidence>
<comment type="similarity">
    <text evidence="6">Belongs to the ABC-4 integral membrane protein family.</text>
</comment>
<evidence type="ECO:0000313" key="10">
    <source>
        <dbReference type="EMBL" id="RSX52696.1"/>
    </source>
</evidence>
<keyword evidence="2" id="KW-1003">Cell membrane</keyword>
<evidence type="ECO:0000313" key="11">
    <source>
        <dbReference type="Proteomes" id="UP000288607"/>
    </source>
</evidence>
<dbReference type="OrthoDB" id="9780560at2"/>
<feature type="transmembrane region" description="Helical" evidence="7">
    <location>
        <begin position="413"/>
        <end position="436"/>
    </location>
</feature>
<dbReference type="GO" id="GO:0022857">
    <property type="term" value="F:transmembrane transporter activity"/>
    <property type="evidence" value="ECO:0007669"/>
    <property type="project" value="TreeGrafter"/>
</dbReference>
<keyword evidence="11" id="KW-1185">Reference proteome</keyword>
<dbReference type="InterPro" id="IPR025857">
    <property type="entry name" value="MacB_PCD"/>
</dbReference>
<evidence type="ECO:0000256" key="3">
    <source>
        <dbReference type="ARBA" id="ARBA00022692"/>
    </source>
</evidence>
<feature type="transmembrane region" description="Helical" evidence="7">
    <location>
        <begin position="319"/>
        <end position="349"/>
    </location>
</feature>
<feature type="transmembrane region" description="Helical" evidence="7">
    <location>
        <begin position="456"/>
        <end position="478"/>
    </location>
</feature>